<dbReference type="InterPro" id="IPR027417">
    <property type="entry name" value="P-loop_NTPase"/>
</dbReference>
<protein>
    <recommendedName>
        <fullName evidence="3">Sulfotransferase</fullName>
        <ecNumber evidence="3">2.8.2.-</ecNumber>
    </recommendedName>
</protein>
<dbReference type="OrthoDB" id="205623at2759"/>
<evidence type="ECO:0000256" key="2">
    <source>
        <dbReference type="ARBA" id="ARBA00022679"/>
    </source>
</evidence>
<dbReference type="RefSeq" id="XP_007515045.1">
    <property type="nucleotide sequence ID" value="XM_007514983.1"/>
</dbReference>
<evidence type="ECO:0000313" key="6">
    <source>
        <dbReference type="Proteomes" id="UP000198341"/>
    </source>
</evidence>
<evidence type="ECO:0000259" key="4">
    <source>
        <dbReference type="Pfam" id="PF00685"/>
    </source>
</evidence>
<dbReference type="SUPFAM" id="SSF52540">
    <property type="entry name" value="P-loop containing nucleoside triphosphate hydrolases"/>
    <property type="match status" value="1"/>
</dbReference>
<dbReference type="EC" id="2.8.2.-" evidence="3"/>
<dbReference type="Gene3D" id="3.40.50.300">
    <property type="entry name" value="P-loop containing nucleotide triphosphate hydrolases"/>
    <property type="match status" value="1"/>
</dbReference>
<name>K8ES83_9CHLO</name>
<dbReference type="PANTHER" id="PTHR11783">
    <property type="entry name" value="SULFOTRANSFERASE SULT"/>
    <property type="match status" value="1"/>
</dbReference>
<dbReference type="GO" id="GO:0008146">
    <property type="term" value="F:sulfotransferase activity"/>
    <property type="evidence" value="ECO:0007669"/>
    <property type="project" value="InterPro"/>
</dbReference>
<organism evidence="5 6">
    <name type="scientific">Bathycoccus prasinos</name>
    <dbReference type="NCBI Taxonomy" id="41875"/>
    <lineage>
        <taxon>Eukaryota</taxon>
        <taxon>Viridiplantae</taxon>
        <taxon>Chlorophyta</taxon>
        <taxon>Mamiellophyceae</taxon>
        <taxon>Mamiellales</taxon>
        <taxon>Bathycoccaceae</taxon>
        <taxon>Bathycoccus</taxon>
    </lineage>
</organism>
<sequence>MSKREDEDDREALSLKLMLERNARMHSRKSVENGRNFPVRENDVFVSTYPKSGTTWMQFLSHNVRLVIENEFLDEAKAMNFNEITEKVPWDILAEDCRSIGTIGGAQDLRAGQSKTDPKHGLRLFKSHESVEAIAKRKGNETMARYVIVCRNPEDVFHSFHQFLPAYCGIDPEEIRAETFCDAIFAGASHSGQYWEWNMDWFQFAEKHPERVLMVCFEDMKEDLAGVIRKVAKLMGEDFIARADLKEMCRRGSFEYMRKHKTKFDDHFVRNKVKKQMGIPDDAPEFSVGKVRETGGKIGDGKKKLPESVQKRLEERWMEVFGKKGFDSYESFRMRINEIWK</sequence>
<gene>
    <name evidence="5" type="ORF">Bathy02g04310</name>
</gene>
<evidence type="ECO:0000313" key="5">
    <source>
        <dbReference type="EMBL" id="CCO15285.1"/>
    </source>
</evidence>
<accession>K8ES83</accession>
<dbReference type="KEGG" id="bpg:Bathy02g04310"/>
<dbReference type="InterPro" id="IPR000863">
    <property type="entry name" value="Sulfotransferase_dom"/>
</dbReference>
<feature type="domain" description="Sulfotransferase" evidence="4">
    <location>
        <begin position="42"/>
        <end position="269"/>
    </location>
</feature>
<reference evidence="5 6" key="1">
    <citation type="submission" date="2011-10" db="EMBL/GenBank/DDBJ databases">
        <authorList>
            <person name="Genoscope - CEA"/>
        </authorList>
    </citation>
    <scope>NUCLEOTIDE SEQUENCE [LARGE SCALE GENOMIC DNA]</scope>
    <source>
        <strain evidence="5 6">RCC 1105</strain>
    </source>
</reference>
<dbReference type="AlphaFoldDB" id="K8ES83"/>
<dbReference type="GeneID" id="19017544"/>
<keyword evidence="6" id="KW-1185">Reference proteome</keyword>
<proteinExistence type="inferred from homology"/>
<dbReference type="eggNOG" id="KOG1584">
    <property type="taxonomic scope" value="Eukaryota"/>
</dbReference>
<dbReference type="Pfam" id="PF00685">
    <property type="entry name" value="Sulfotransfer_1"/>
    <property type="match status" value="1"/>
</dbReference>
<evidence type="ECO:0000256" key="1">
    <source>
        <dbReference type="ARBA" id="ARBA00005771"/>
    </source>
</evidence>
<keyword evidence="2 3" id="KW-0808">Transferase</keyword>
<dbReference type="EMBL" id="FO082277">
    <property type="protein sequence ID" value="CCO15285.1"/>
    <property type="molecule type" value="Genomic_DNA"/>
</dbReference>
<comment type="similarity">
    <text evidence="1 3">Belongs to the sulfotransferase 1 family.</text>
</comment>
<dbReference type="Proteomes" id="UP000198341">
    <property type="component" value="Chromosome 2"/>
</dbReference>
<evidence type="ECO:0000256" key="3">
    <source>
        <dbReference type="RuleBase" id="RU361155"/>
    </source>
</evidence>